<protein>
    <submittedName>
        <fullName evidence="1">Uncharacterized protein</fullName>
    </submittedName>
</protein>
<feature type="non-terminal residue" evidence="1">
    <location>
        <position position="42"/>
    </location>
</feature>
<gene>
    <name evidence="1" type="ORF">LCGC14_1879470</name>
</gene>
<dbReference type="AlphaFoldDB" id="A0A0F9J179"/>
<name>A0A0F9J179_9ZZZZ</name>
<proteinExistence type="predicted"/>
<accession>A0A0F9J179</accession>
<reference evidence="1" key="1">
    <citation type="journal article" date="2015" name="Nature">
        <title>Complex archaea that bridge the gap between prokaryotes and eukaryotes.</title>
        <authorList>
            <person name="Spang A."/>
            <person name="Saw J.H."/>
            <person name="Jorgensen S.L."/>
            <person name="Zaremba-Niedzwiedzka K."/>
            <person name="Martijn J."/>
            <person name="Lind A.E."/>
            <person name="van Eijk R."/>
            <person name="Schleper C."/>
            <person name="Guy L."/>
            <person name="Ettema T.J."/>
        </authorList>
    </citation>
    <scope>NUCLEOTIDE SEQUENCE</scope>
</reference>
<dbReference type="EMBL" id="LAZR01019323">
    <property type="protein sequence ID" value="KKL92962.1"/>
    <property type="molecule type" value="Genomic_DNA"/>
</dbReference>
<evidence type="ECO:0000313" key="1">
    <source>
        <dbReference type="EMBL" id="KKL92962.1"/>
    </source>
</evidence>
<sequence length="42" mass="4431">MLIQCNQNSPTPHLSISSFAPDILRKVASGIEPTPDAAPCPI</sequence>
<comment type="caution">
    <text evidence="1">The sequence shown here is derived from an EMBL/GenBank/DDBJ whole genome shotgun (WGS) entry which is preliminary data.</text>
</comment>
<organism evidence="1">
    <name type="scientific">marine sediment metagenome</name>
    <dbReference type="NCBI Taxonomy" id="412755"/>
    <lineage>
        <taxon>unclassified sequences</taxon>
        <taxon>metagenomes</taxon>
        <taxon>ecological metagenomes</taxon>
    </lineage>
</organism>